<reference evidence="4 5" key="1">
    <citation type="journal article" date="2013" name="Nature">
        <title>Insights into bilaterian evolution from three spiralian genomes.</title>
        <authorList>
            <person name="Simakov O."/>
            <person name="Marletaz F."/>
            <person name="Cho S.J."/>
            <person name="Edsinger-Gonzales E."/>
            <person name="Havlak P."/>
            <person name="Hellsten U."/>
            <person name="Kuo D.H."/>
            <person name="Larsson T."/>
            <person name="Lv J."/>
            <person name="Arendt D."/>
            <person name="Savage R."/>
            <person name="Osoegawa K."/>
            <person name="de Jong P."/>
            <person name="Grimwood J."/>
            <person name="Chapman J.A."/>
            <person name="Shapiro H."/>
            <person name="Aerts A."/>
            <person name="Otillar R.P."/>
            <person name="Terry A.Y."/>
            <person name="Boore J.L."/>
            <person name="Grigoriev I.V."/>
            <person name="Lindberg D.R."/>
            <person name="Seaver E.C."/>
            <person name="Weisblat D.A."/>
            <person name="Putnam N.H."/>
            <person name="Rokhsar D.S."/>
        </authorList>
    </citation>
    <scope>NUCLEOTIDE SEQUENCE [LARGE SCALE GENOMIC DNA]</scope>
</reference>
<feature type="signal peptide" evidence="2">
    <location>
        <begin position="1"/>
        <end position="21"/>
    </location>
</feature>
<dbReference type="GO" id="GO:0004222">
    <property type="term" value="F:metalloendopeptidase activity"/>
    <property type="evidence" value="ECO:0007669"/>
    <property type="project" value="InterPro"/>
</dbReference>
<organism evidence="4 5">
    <name type="scientific">Lottia gigantea</name>
    <name type="common">Giant owl limpet</name>
    <dbReference type="NCBI Taxonomy" id="225164"/>
    <lineage>
        <taxon>Eukaryota</taxon>
        <taxon>Metazoa</taxon>
        <taxon>Spiralia</taxon>
        <taxon>Lophotrochozoa</taxon>
        <taxon>Mollusca</taxon>
        <taxon>Gastropoda</taxon>
        <taxon>Patellogastropoda</taxon>
        <taxon>Lottioidea</taxon>
        <taxon>Lottiidae</taxon>
        <taxon>Lottia</taxon>
    </lineage>
</organism>
<dbReference type="GO" id="GO:0008270">
    <property type="term" value="F:zinc ion binding"/>
    <property type="evidence" value="ECO:0007669"/>
    <property type="project" value="InterPro"/>
</dbReference>
<feature type="domain" description="GON" evidence="3">
    <location>
        <begin position="78"/>
        <end position="270"/>
    </location>
</feature>
<dbReference type="PROSITE" id="PS51046">
    <property type="entry name" value="GON"/>
    <property type="match status" value="1"/>
</dbReference>
<dbReference type="EMBL" id="KB202050">
    <property type="protein sequence ID" value="ESO92556.1"/>
    <property type="molecule type" value="Genomic_DNA"/>
</dbReference>
<evidence type="ECO:0000256" key="1">
    <source>
        <dbReference type="ARBA" id="ARBA00022723"/>
    </source>
</evidence>
<dbReference type="InterPro" id="IPR012314">
    <property type="entry name" value="Pept_M12B_GON-ADAMTSs"/>
</dbReference>
<dbReference type="GeneID" id="20239022"/>
<dbReference type="OMA" id="IHATIHR"/>
<keyword evidence="1" id="KW-0479">Metal-binding</keyword>
<dbReference type="RefSeq" id="XP_009056697.1">
    <property type="nucleotide sequence ID" value="XM_009058449.1"/>
</dbReference>
<protein>
    <recommendedName>
        <fullName evidence="3">GON domain-containing protein</fullName>
    </recommendedName>
</protein>
<evidence type="ECO:0000313" key="5">
    <source>
        <dbReference type="Proteomes" id="UP000030746"/>
    </source>
</evidence>
<keyword evidence="2" id="KW-0732">Signal</keyword>
<sequence length="281" mass="31671">MNLGISFVMLLTNWTLRDIPAVENIGSALKCAFLTRTACKSSFVYNEFSKQCTINPQLIPSIKNMTFSPGSVYFFSKAPSFCKDIQGCQTVYYDGEYWLYPDAYNNTIETKIYCHDMMTDSPKEYLTLHAPNSVESPKGQYVSSSCTLNTRVWSVTGKTEFLKIGINPETMTIDPEDYRFTNQVYGKSRPYGLAFGCSLSFKTCPLRANAILNIKLTGLVFDPPNEWVAYKFTGKMQMQVKTDHEVRLLGDGYCGGAIHEGPIKLQPDANYRPPIYSAKEL</sequence>
<dbReference type="HOGENOM" id="CLU_071698_0_0_1"/>
<evidence type="ECO:0000313" key="4">
    <source>
        <dbReference type="EMBL" id="ESO92556.1"/>
    </source>
</evidence>
<dbReference type="Proteomes" id="UP000030746">
    <property type="component" value="Unassembled WGS sequence"/>
</dbReference>
<proteinExistence type="predicted"/>
<dbReference type="CTD" id="20239022"/>
<evidence type="ECO:0000256" key="2">
    <source>
        <dbReference type="SAM" id="SignalP"/>
    </source>
</evidence>
<dbReference type="AlphaFoldDB" id="V4AGL6"/>
<feature type="chain" id="PRO_5004716832" description="GON domain-containing protein" evidence="2">
    <location>
        <begin position="22"/>
        <end position="281"/>
    </location>
</feature>
<dbReference type="KEGG" id="lgi:LOTGIDRAFT_162464"/>
<evidence type="ECO:0000259" key="3">
    <source>
        <dbReference type="PROSITE" id="PS51046"/>
    </source>
</evidence>
<dbReference type="Pfam" id="PF08685">
    <property type="entry name" value="GON"/>
    <property type="match status" value="1"/>
</dbReference>
<name>V4AGL6_LOTGI</name>
<dbReference type="OrthoDB" id="6113960at2759"/>
<gene>
    <name evidence="4" type="ORF">LOTGIDRAFT_162464</name>
</gene>
<accession>V4AGL6</accession>
<keyword evidence="5" id="KW-1185">Reference proteome</keyword>